<reference evidence="1" key="1">
    <citation type="submission" date="2018-05" db="EMBL/GenBank/DDBJ databases">
        <authorList>
            <person name="Lanie J.A."/>
            <person name="Ng W.-L."/>
            <person name="Kazmierczak K.M."/>
            <person name="Andrzejewski T.M."/>
            <person name="Davidsen T.M."/>
            <person name="Wayne K.J."/>
            <person name="Tettelin H."/>
            <person name="Glass J.I."/>
            <person name="Rusch D."/>
            <person name="Podicherti R."/>
            <person name="Tsui H.-C.T."/>
            <person name="Winkler M.E."/>
        </authorList>
    </citation>
    <scope>NUCLEOTIDE SEQUENCE</scope>
</reference>
<organism evidence="1">
    <name type="scientific">marine metagenome</name>
    <dbReference type="NCBI Taxonomy" id="408172"/>
    <lineage>
        <taxon>unclassified sequences</taxon>
        <taxon>metagenomes</taxon>
        <taxon>ecological metagenomes</taxon>
    </lineage>
</organism>
<dbReference type="AlphaFoldDB" id="A0A381XBS1"/>
<protein>
    <submittedName>
        <fullName evidence="1">Uncharacterized protein</fullName>
    </submittedName>
</protein>
<dbReference type="EMBL" id="UINC01014606">
    <property type="protein sequence ID" value="SVA62186.1"/>
    <property type="molecule type" value="Genomic_DNA"/>
</dbReference>
<accession>A0A381XBS1</accession>
<sequence length="115" mass="13112">MESVRLIKKDISQYVEDTRKCSMSIEARVKGKWYPSKGSYIFGPDMSQMDACGLAENRAKVKVMREVIPETLTGEKNLKCSLTNVKNSCSIIYMDVVMADFGQQRVRMKSCDEKK</sequence>
<name>A0A381XBS1_9ZZZZ</name>
<proteinExistence type="predicted"/>
<gene>
    <name evidence="1" type="ORF">METZ01_LOCUS115040</name>
</gene>
<evidence type="ECO:0000313" key="1">
    <source>
        <dbReference type="EMBL" id="SVA62186.1"/>
    </source>
</evidence>